<feature type="domain" description="Rhodanese" evidence="3">
    <location>
        <begin position="139"/>
        <end position="231"/>
    </location>
</feature>
<dbReference type="InterPro" id="IPR050229">
    <property type="entry name" value="GlpE_sulfurtransferase"/>
</dbReference>
<keyword evidence="1" id="KW-0472">Membrane</keyword>
<sequence>MNRRTIRFLFLLIAALCPAVTRSAQSFGHSLQPTALYGRAADGNGAARKVAFVLSGSGERWPLSVHDDGVIGIGSWLLPGRILENQLQMPTRLEHFAVGALVAAGLTLLGFVYWKRRALRRRIWSSRISPQELHDMMSNGHNPLIIDLRTPLDMLADPRMIPGAIRLTQEEISTAASTLPHDCDLVLYCTCPNQESSIDVALKLRNTGLTRIRLLSGGFQAWKQLGFKLQDASDKIHWRLSSAFKHF</sequence>
<dbReference type="InterPro" id="IPR001763">
    <property type="entry name" value="Rhodanese-like_dom"/>
</dbReference>
<gene>
    <name evidence="4" type="ORF">H7849_02160</name>
</gene>
<feature type="transmembrane region" description="Helical" evidence="1">
    <location>
        <begin position="96"/>
        <end position="114"/>
    </location>
</feature>
<dbReference type="InterPro" id="IPR036873">
    <property type="entry name" value="Rhodanese-like_dom_sf"/>
</dbReference>
<feature type="chain" id="PRO_5028819124" description="Rhodanese domain-containing protein" evidence="2">
    <location>
        <begin position="25"/>
        <end position="247"/>
    </location>
</feature>
<dbReference type="Gene3D" id="3.40.250.10">
    <property type="entry name" value="Rhodanese-like domain"/>
    <property type="match status" value="1"/>
</dbReference>
<keyword evidence="1" id="KW-1133">Transmembrane helix</keyword>
<dbReference type="Pfam" id="PF00581">
    <property type="entry name" value="Rhodanese"/>
    <property type="match status" value="1"/>
</dbReference>
<dbReference type="SUPFAM" id="SSF52821">
    <property type="entry name" value="Rhodanese/Cell cycle control phosphatase"/>
    <property type="match status" value="1"/>
</dbReference>
<dbReference type="PROSITE" id="PS50206">
    <property type="entry name" value="RHODANESE_3"/>
    <property type="match status" value="1"/>
</dbReference>
<feature type="signal peptide" evidence="2">
    <location>
        <begin position="1"/>
        <end position="24"/>
    </location>
</feature>
<keyword evidence="1" id="KW-0812">Transmembrane</keyword>
<dbReference type="PANTHER" id="PTHR43031">
    <property type="entry name" value="FAD-DEPENDENT OXIDOREDUCTASE"/>
    <property type="match status" value="1"/>
</dbReference>
<dbReference type="PANTHER" id="PTHR43031:SF16">
    <property type="entry name" value="OXIDOREDUCTASE"/>
    <property type="match status" value="1"/>
</dbReference>
<evidence type="ECO:0000313" key="5">
    <source>
        <dbReference type="Proteomes" id="UP000515312"/>
    </source>
</evidence>
<evidence type="ECO:0000259" key="3">
    <source>
        <dbReference type="PROSITE" id="PS50206"/>
    </source>
</evidence>
<dbReference type="AlphaFoldDB" id="A0A7G8BJV6"/>
<evidence type="ECO:0000256" key="1">
    <source>
        <dbReference type="SAM" id="Phobius"/>
    </source>
</evidence>
<evidence type="ECO:0000313" key="4">
    <source>
        <dbReference type="EMBL" id="QNI32826.1"/>
    </source>
</evidence>
<dbReference type="SMART" id="SM00450">
    <property type="entry name" value="RHOD"/>
    <property type="match status" value="1"/>
</dbReference>
<accession>A0A7G8BJV6</accession>
<organism evidence="4 5">
    <name type="scientific">Alloacidobacterium dinghuense</name>
    <dbReference type="NCBI Taxonomy" id="2763107"/>
    <lineage>
        <taxon>Bacteria</taxon>
        <taxon>Pseudomonadati</taxon>
        <taxon>Acidobacteriota</taxon>
        <taxon>Terriglobia</taxon>
        <taxon>Terriglobales</taxon>
        <taxon>Acidobacteriaceae</taxon>
        <taxon>Alloacidobacterium</taxon>
    </lineage>
</organism>
<keyword evidence="2" id="KW-0732">Signal</keyword>
<protein>
    <recommendedName>
        <fullName evidence="3">Rhodanese domain-containing protein</fullName>
    </recommendedName>
</protein>
<dbReference type="Proteomes" id="UP000515312">
    <property type="component" value="Chromosome"/>
</dbReference>
<name>A0A7G8BJV6_9BACT</name>
<evidence type="ECO:0000256" key="2">
    <source>
        <dbReference type="SAM" id="SignalP"/>
    </source>
</evidence>
<dbReference type="EMBL" id="CP060394">
    <property type="protein sequence ID" value="QNI32826.1"/>
    <property type="molecule type" value="Genomic_DNA"/>
</dbReference>
<dbReference type="KEGG" id="adin:H7849_02160"/>
<proteinExistence type="predicted"/>
<keyword evidence="5" id="KW-1185">Reference proteome</keyword>
<dbReference type="RefSeq" id="WP_186743786.1">
    <property type="nucleotide sequence ID" value="NZ_CP060394.1"/>
</dbReference>
<reference evidence="4 5" key="1">
    <citation type="submission" date="2020-08" db="EMBL/GenBank/DDBJ databases">
        <title>Edaphobacter telluris sp. nov. and Acidobacterium dinghuensis sp. nov., two acidobacteria isolated from forest soil.</title>
        <authorList>
            <person name="Fu J."/>
            <person name="Qiu L."/>
        </authorList>
    </citation>
    <scope>NUCLEOTIDE SEQUENCE [LARGE SCALE GENOMIC DNA]</scope>
    <source>
        <strain evidence="4">4Y35</strain>
    </source>
</reference>